<evidence type="ECO:0000313" key="2">
    <source>
        <dbReference type="EMBL" id="KAK7938583.1"/>
    </source>
</evidence>
<dbReference type="AlphaFoldDB" id="A0AAW0PS17"/>
<sequence>MTDTGQFCDLRSNSSFSLLFFTKRTRLQLQNLKEKAFWSSTPSGEGALELNPSGEGALELHPLRRRRSGAPPPQEKAFWSSTPSGEGALELHPLRRRRSGAPPPQEPLLWSCIMVKLRRRRSSAPRPALSWSCCSSGGGFCRRCWVGSHHAGLLS</sequence>
<accession>A0AAW0PS17</accession>
<evidence type="ECO:0000313" key="3">
    <source>
        <dbReference type="Proteomes" id="UP001460270"/>
    </source>
</evidence>
<gene>
    <name evidence="2" type="ORF">WMY93_001909</name>
</gene>
<proteinExistence type="predicted"/>
<feature type="region of interest" description="Disordered" evidence="1">
    <location>
        <begin position="65"/>
        <end position="87"/>
    </location>
</feature>
<dbReference type="Proteomes" id="UP001460270">
    <property type="component" value="Unassembled WGS sequence"/>
</dbReference>
<comment type="caution">
    <text evidence="2">The sequence shown here is derived from an EMBL/GenBank/DDBJ whole genome shotgun (WGS) entry which is preliminary data.</text>
</comment>
<name>A0AAW0PS17_9GOBI</name>
<keyword evidence="3" id="KW-1185">Reference proteome</keyword>
<protein>
    <submittedName>
        <fullName evidence="2">Uncharacterized protein</fullName>
    </submittedName>
</protein>
<reference evidence="3" key="1">
    <citation type="submission" date="2024-04" db="EMBL/GenBank/DDBJ databases">
        <title>Salinicola lusitanus LLJ914,a marine bacterium isolated from the Okinawa Trough.</title>
        <authorList>
            <person name="Li J."/>
        </authorList>
    </citation>
    <scope>NUCLEOTIDE SEQUENCE [LARGE SCALE GENOMIC DNA]</scope>
</reference>
<dbReference type="EMBL" id="JBBPFD010000002">
    <property type="protein sequence ID" value="KAK7938583.1"/>
    <property type="molecule type" value="Genomic_DNA"/>
</dbReference>
<evidence type="ECO:0000256" key="1">
    <source>
        <dbReference type="SAM" id="MobiDB-lite"/>
    </source>
</evidence>
<organism evidence="2 3">
    <name type="scientific">Mugilogobius chulae</name>
    <name type="common">yellowstripe goby</name>
    <dbReference type="NCBI Taxonomy" id="88201"/>
    <lineage>
        <taxon>Eukaryota</taxon>
        <taxon>Metazoa</taxon>
        <taxon>Chordata</taxon>
        <taxon>Craniata</taxon>
        <taxon>Vertebrata</taxon>
        <taxon>Euteleostomi</taxon>
        <taxon>Actinopterygii</taxon>
        <taxon>Neopterygii</taxon>
        <taxon>Teleostei</taxon>
        <taxon>Neoteleostei</taxon>
        <taxon>Acanthomorphata</taxon>
        <taxon>Gobiaria</taxon>
        <taxon>Gobiiformes</taxon>
        <taxon>Gobioidei</taxon>
        <taxon>Gobiidae</taxon>
        <taxon>Gobionellinae</taxon>
        <taxon>Mugilogobius</taxon>
    </lineage>
</organism>